<comment type="caution">
    <text evidence="3">The sequence shown here is derived from an EMBL/GenBank/DDBJ whole genome shotgun (WGS) entry which is preliminary data.</text>
</comment>
<dbReference type="OrthoDB" id="9811597at2"/>
<evidence type="ECO:0000313" key="3">
    <source>
        <dbReference type="EMBL" id="PTL36651.1"/>
    </source>
</evidence>
<dbReference type="InterPro" id="IPR037914">
    <property type="entry name" value="SpoVT-AbrB_sf"/>
</dbReference>
<evidence type="ECO:0000313" key="4">
    <source>
        <dbReference type="Proteomes" id="UP000241436"/>
    </source>
</evidence>
<dbReference type="SUPFAM" id="SSF89447">
    <property type="entry name" value="AbrB/MazE/MraZ-like"/>
    <property type="match status" value="1"/>
</dbReference>
<evidence type="ECO:0000259" key="2">
    <source>
        <dbReference type="PROSITE" id="PS51740"/>
    </source>
</evidence>
<dbReference type="SMART" id="SM00966">
    <property type="entry name" value="SpoVT_AbrB"/>
    <property type="match status" value="1"/>
</dbReference>
<dbReference type="Gene3D" id="2.10.260.10">
    <property type="match status" value="1"/>
</dbReference>
<reference evidence="3 4" key="1">
    <citation type="submission" date="2017-09" db="EMBL/GenBank/DDBJ databases">
        <title>Bloom of a denitrifying methanotroph, Candidatus Methylomirabilis limnetica, in a deep stratified lake.</title>
        <authorList>
            <person name="Graf J.S."/>
            <person name="Marchant H.K."/>
            <person name="Tienken D."/>
            <person name="Hach P.F."/>
            <person name="Brand A."/>
            <person name="Schubert C.J."/>
            <person name="Kuypers M.M."/>
            <person name="Milucka J."/>
        </authorList>
    </citation>
    <scope>NUCLEOTIDE SEQUENCE [LARGE SCALE GENOMIC DNA]</scope>
    <source>
        <strain evidence="3 4">Zug</strain>
    </source>
</reference>
<reference evidence="4" key="2">
    <citation type="journal article" date="2018" name="Environ. Microbiol.">
        <title>Bloom of a denitrifying methanotroph, 'Candidatus Methylomirabilis limnetica', in a deep stratified lake.</title>
        <authorList>
            <person name="Graf J.S."/>
            <person name="Mayr M.J."/>
            <person name="Marchant H.K."/>
            <person name="Tienken D."/>
            <person name="Hach P.F."/>
            <person name="Brand A."/>
            <person name="Schubert C.J."/>
            <person name="Kuypers M.M."/>
            <person name="Milucka J."/>
        </authorList>
    </citation>
    <scope>NUCLEOTIDE SEQUENCE [LARGE SCALE GENOMIC DNA]</scope>
    <source>
        <strain evidence="4">Zug</strain>
    </source>
</reference>
<keyword evidence="1" id="KW-0238">DNA-binding</keyword>
<dbReference type="Proteomes" id="UP000241436">
    <property type="component" value="Unassembled WGS sequence"/>
</dbReference>
<dbReference type="AlphaFoldDB" id="A0A2T4TZZ0"/>
<proteinExistence type="predicted"/>
<name>A0A2T4TZZ0_9BACT</name>
<dbReference type="GO" id="GO:0003677">
    <property type="term" value="F:DNA binding"/>
    <property type="evidence" value="ECO:0007669"/>
    <property type="project" value="UniProtKB-UniRule"/>
</dbReference>
<organism evidence="3 4">
    <name type="scientific">Candidatus Methylomirabilis limnetica</name>
    <dbReference type="NCBI Taxonomy" id="2033718"/>
    <lineage>
        <taxon>Bacteria</taxon>
        <taxon>Candidatus Methylomirabilota</taxon>
        <taxon>Candidatus Methylomirabilia</taxon>
        <taxon>Candidatus Methylomirabilales</taxon>
        <taxon>Candidatus Methylomirabilaceae</taxon>
        <taxon>Candidatus Methylomirabilis</taxon>
    </lineage>
</organism>
<protein>
    <submittedName>
        <fullName evidence="3">AbrB family transcriptional regulator</fullName>
    </submittedName>
</protein>
<dbReference type="InterPro" id="IPR007159">
    <property type="entry name" value="SpoVT-AbrB_dom"/>
</dbReference>
<accession>A0A2T4TZZ0</accession>
<evidence type="ECO:0000256" key="1">
    <source>
        <dbReference type="PROSITE-ProRule" id="PRU01076"/>
    </source>
</evidence>
<dbReference type="PROSITE" id="PS51740">
    <property type="entry name" value="SPOVT_ABRB"/>
    <property type="match status" value="1"/>
</dbReference>
<dbReference type="RefSeq" id="WP_107561403.1">
    <property type="nucleotide sequence ID" value="NZ_NVQC01000013.1"/>
</dbReference>
<dbReference type="Pfam" id="PF04014">
    <property type="entry name" value="MazE_antitoxin"/>
    <property type="match status" value="1"/>
</dbReference>
<feature type="domain" description="SpoVT-AbrB" evidence="2">
    <location>
        <begin position="1"/>
        <end position="46"/>
    </location>
</feature>
<keyword evidence="4" id="KW-1185">Reference proteome</keyword>
<dbReference type="EMBL" id="NVQC01000013">
    <property type="protein sequence ID" value="PTL36651.1"/>
    <property type="molecule type" value="Genomic_DNA"/>
</dbReference>
<dbReference type="NCBIfam" id="TIGR01439">
    <property type="entry name" value="lp_hng_hel_AbrB"/>
    <property type="match status" value="1"/>
</dbReference>
<sequence length="83" mass="9452">MLIIKVGRRGQITVPKAIRRWLNLQEGDRLAFVRRGDEVILQPLTRTLLDLRGSVPVSGPQDFAAIRQQVIDRHARQVIENDA</sequence>
<gene>
    <name evidence="3" type="ORF">CLG94_02930</name>
</gene>